<dbReference type="Pfam" id="PF00916">
    <property type="entry name" value="Sulfate_transp"/>
    <property type="match status" value="2"/>
</dbReference>
<dbReference type="InterPro" id="IPR002645">
    <property type="entry name" value="STAS_dom"/>
</dbReference>
<evidence type="ECO:0000256" key="3">
    <source>
        <dbReference type="ARBA" id="ARBA00022989"/>
    </source>
</evidence>
<feature type="transmembrane region" description="Helical" evidence="5">
    <location>
        <begin position="150"/>
        <end position="168"/>
    </location>
</feature>
<protein>
    <submittedName>
        <fullName evidence="7">SulP family inorganic anion transporter</fullName>
    </submittedName>
</protein>
<organism evidence="7 8">
    <name type="scientific">Ferrovibrio xuzhouensis</name>
    <dbReference type="NCBI Taxonomy" id="1576914"/>
    <lineage>
        <taxon>Bacteria</taxon>
        <taxon>Pseudomonadati</taxon>
        <taxon>Pseudomonadota</taxon>
        <taxon>Alphaproteobacteria</taxon>
        <taxon>Rhodospirillales</taxon>
        <taxon>Rhodospirillaceae</taxon>
        <taxon>Ferrovibrio</taxon>
    </lineage>
</organism>
<evidence type="ECO:0000259" key="6">
    <source>
        <dbReference type="PROSITE" id="PS50801"/>
    </source>
</evidence>
<evidence type="ECO:0000313" key="7">
    <source>
        <dbReference type="EMBL" id="MFC3675383.1"/>
    </source>
</evidence>
<feature type="transmembrane region" description="Helical" evidence="5">
    <location>
        <begin position="360"/>
        <end position="387"/>
    </location>
</feature>
<proteinExistence type="predicted"/>
<feature type="transmembrane region" description="Helical" evidence="5">
    <location>
        <begin position="93"/>
        <end position="114"/>
    </location>
</feature>
<feature type="transmembrane region" description="Helical" evidence="5">
    <location>
        <begin position="268"/>
        <end position="290"/>
    </location>
</feature>
<evidence type="ECO:0000256" key="1">
    <source>
        <dbReference type="ARBA" id="ARBA00004141"/>
    </source>
</evidence>
<feature type="transmembrane region" description="Helical" evidence="5">
    <location>
        <begin position="175"/>
        <end position="194"/>
    </location>
</feature>
<sequence length="500" mass="52956">MPDQTASHRFLRIRQEWFPNVPRELLAGLVVALALIPEAIAFSIIAGVDPKVGLYASFCIAVVTAIAGGRPAMISAATASTAVLMVTLVRDHGLQYLLATTILAGLLQIGAGLLRLGTLMRFVSSSVMTGFVNALAILIFLAQLPELIGHGWLTWAATAIGLVIIFGLPRLTTLVPAPLVCIILLTAATMIWGLDLRNVGDMGALPDALPLFLLPQVPLSLGTLGIIFPTAAAIAAVGLLESLMTARIVDDYTETQSDKNRECVGQGLGNIVAGLFGGMAGCAMIGQSMINVTSGARGRLSCLAAGVFLLILIVVLGDYVRQIPMAALVAVMIFVSVKTFKWSSLRDLLTHPKSSSLVMLATVVVVVATHDLAKGVLTGVLLSAVFFTRKVAKLVQVDSTLSEGNTERRYSVQGQIFFASADAFAGAFDLFEPLQRVIIDVSQAHFWDVTAVAALDRVVLRFRHKGADVEVIGLNAASATIVGRHGRHDKPGTLEEQPGH</sequence>
<dbReference type="PANTHER" id="PTHR43310">
    <property type="entry name" value="SULFATE TRANSPORTER YBAR-RELATED"/>
    <property type="match status" value="1"/>
</dbReference>
<reference evidence="8" key="1">
    <citation type="journal article" date="2019" name="Int. J. Syst. Evol. Microbiol.">
        <title>The Global Catalogue of Microorganisms (GCM) 10K type strain sequencing project: providing services to taxonomists for standard genome sequencing and annotation.</title>
        <authorList>
            <consortium name="The Broad Institute Genomics Platform"/>
            <consortium name="The Broad Institute Genome Sequencing Center for Infectious Disease"/>
            <person name="Wu L."/>
            <person name="Ma J."/>
        </authorList>
    </citation>
    <scope>NUCLEOTIDE SEQUENCE [LARGE SCALE GENOMIC DNA]</scope>
    <source>
        <strain evidence="8">KCTC 42182</strain>
    </source>
</reference>
<dbReference type="PANTHER" id="PTHR43310:SF1">
    <property type="entry name" value="SULFATE TRANSPORTER YBAR-RELATED"/>
    <property type="match status" value="1"/>
</dbReference>
<dbReference type="Gene3D" id="3.30.750.24">
    <property type="entry name" value="STAS domain"/>
    <property type="match status" value="1"/>
</dbReference>
<feature type="domain" description="STAS" evidence="6">
    <location>
        <begin position="410"/>
        <end position="500"/>
    </location>
</feature>
<keyword evidence="4 5" id="KW-0472">Membrane</keyword>
<dbReference type="InterPro" id="IPR036513">
    <property type="entry name" value="STAS_dom_sf"/>
</dbReference>
<feature type="transmembrane region" description="Helical" evidence="5">
    <location>
        <begin position="296"/>
        <end position="316"/>
    </location>
</feature>
<dbReference type="CDD" id="cd07042">
    <property type="entry name" value="STAS_SulP_like_sulfate_transporter"/>
    <property type="match status" value="1"/>
</dbReference>
<evidence type="ECO:0000256" key="2">
    <source>
        <dbReference type="ARBA" id="ARBA00022692"/>
    </source>
</evidence>
<evidence type="ECO:0000313" key="8">
    <source>
        <dbReference type="Proteomes" id="UP001595711"/>
    </source>
</evidence>
<dbReference type="InterPro" id="IPR011547">
    <property type="entry name" value="SLC26A/SulP_dom"/>
</dbReference>
<feature type="transmembrane region" description="Helical" evidence="5">
    <location>
        <begin position="126"/>
        <end position="144"/>
    </location>
</feature>
<keyword evidence="2 5" id="KW-0812">Transmembrane</keyword>
<evidence type="ECO:0000256" key="4">
    <source>
        <dbReference type="ARBA" id="ARBA00023136"/>
    </source>
</evidence>
<feature type="transmembrane region" description="Helical" evidence="5">
    <location>
        <begin position="25"/>
        <end position="45"/>
    </location>
</feature>
<evidence type="ECO:0000256" key="5">
    <source>
        <dbReference type="SAM" id="Phobius"/>
    </source>
</evidence>
<feature type="transmembrane region" description="Helical" evidence="5">
    <location>
        <begin position="219"/>
        <end position="240"/>
    </location>
</feature>
<dbReference type="SUPFAM" id="SSF52091">
    <property type="entry name" value="SpoIIaa-like"/>
    <property type="match status" value="1"/>
</dbReference>
<comment type="subcellular location">
    <subcellularLocation>
        <location evidence="1">Membrane</location>
        <topology evidence="1">Multi-pass membrane protein</topology>
    </subcellularLocation>
</comment>
<feature type="transmembrane region" description="Helical" evidence="5">
    <location>
        <begin position="52"/>
        <end position="73"/>
    </location>
</feature>
<dbReference type="PROSITE" id="PS50801">
    <property type="entry name" value="STAS"/>
    <property type="match status" value="1"/>
</dbReference>
<accession>A0ABV7VEA7</accession>
<keyword evidence="8" id="KW-1185">Reference proteome</keyword>
<comment type="caution">
    <text evidence="7">The sequence shown here is derived from an EMBL/GenBank/DDBJ whole genome shotgun (WGS) entry which is preliminary data.</text>
</comment>
<name>A0ABV7VEA7_9PROT</name>
<dbReference type="Proteomes" id="UP001595711">
    <property type="component" value="Unassembled WGS sequence"/>
</dbReference>
<keyword evidence="3 5" id="KW-1133">Transmembrane helix</keyword>
<dbReference type="EMBL" id="JBHRYJ010000001">
    <property type="protein sequence ID" value="MFC3675383.1"/>
    <property type="molecule type" value="Genomic_DNA"/>
</dbReference>
<dbReference type="InterPro" id="IPR052706">
    <property type="entry name" value="Membrane-Transporter-like"/>
</dbReference>
<dbReference type="Pfam" id="PF01740">
    <property type="entry name" value="STAS"/>
    <property type="match status" value="1"/>
</dbReference>
<feature type="transmembrane region" description="Helical" evidence="5">
    <location>
        <begin position="323"/>
        <end position="340"/>
    </location>
</feature>
<gene>
    <name evidence="7" type="ORF">ACFOOQ_07505</name>
</gene>
<dbReference type="RefSeq" id="WP_379723853.1">
    <property type="nucleotide sequence ID" value="NZ_JBHRYJ010000001.1"/>
</dbReference>